<keyword evidence="4" id="KW-0540">Nuclease</keyword>
<proteinExistence type="inferred from homology"/>
<dbReference type="GO" id="GO:0004519">
    <property type="term" value="F:endonuclease activity"/>
    <property type="evidence" value="ECO:0007669"/>
    <property type="project" value="UniProtKB-KW"/>
</dbReference>
<gene>
    <name evidence="8" type="ORF">SAMN06296273_1854</name>
</gene>
<dbReference type="Proteomes" id="UP000242498">
    <property type="component" value="Chromosome I"/>
</dbReference>
<evidence type="ECO:0000256" key="2">
    <source>
        <dbReference type="ARBA" id="ARBA00009260"/>
    </source>
</evidence>
<keyword evidence="6" id="KW-0378">Hydrolase</keyword>
<evidence type="ECO:0000256" key="4">
    <source>
        <dbReference type="ARBA" id="ARBA00022722"/>
    </source>
</evidence>
<dbReference type="Pfam" id="PF05840">
    <property type="entry name" value="Phage_GPA"/>
    <property type="match status" value="1"/>
</dbReference>
<dbReference type="EMBL" id="LT907782">
    <property type="protein sequence ID" value="SNX60391.1"/>
    <property type="molecule type" value="Genomic_DNA"/>
</dbReference>
<keyword evidence="3" id="KW-0235">DNA replication</keyword>
<evidence type="ECO:0000256" key="5">
    <source>
        <dbReference type="ARBA" id="ARBA00022759"/>
    </source>
</evidence>
<evidence type="ECO:0000256" key="1">
    <source>
        <dbReference type="ARBA" id="ARBA00003293"/>
    </source>
</evidence>
<evidence type="ECO:0000259" key="7">
    <source>
        <dbReference type="Pfam" id="PF05840"/>
    </source>
</evidence>
<keyword evidence="5" id="KW-0255">Endonuclease</keyword>
<dbReference type="InterPro" id="IPR008766">
    <property type="entry name" value="Replication_gene_A-like"/>
</dbReference>
<dbReference type="OrthoDB" id="5568266at2"/>
<sequence>MHTSVHQSHELLSPGERIAEGILSLLDEPDGNDKRWRAPIFRQLPKRFAKIVAHDYKESYIFDGRQSANHGLLNAYGSITKNSIALNASDDDLKDLAKNIVKEMQQISRIYLKLEHAVSRMLHRTQKYEIDRSSLEDRDITITGIYTRLTDETWWLQRLHKIHAQKLEQDAIRLGLVHQRASRYVSDETLTRRREQKKRIRRVLDGLLAANELGQCFTLSELSELGLANPYIRRSELMVRIFGFDYIANELGHVGEFYTITCPSRMHARHSGSGERNTKYDGTTPKQAQKYLNKVWSRIRAKLKRDNFPVYGFRIAEPQHDGTPHWHLLLFMPSEQTERVREIMRHYALQTDGDEPGAQQHRFKATPIDKGKGSAVGYIAKYISKNIDGHGLEQDIDGSPILEAAERVEAWASTWGIRQFQQIGGAPVSIWRELRRISSAPEGILEQAQQAADQGKWWQFIQLMGGATAKREDNPIKLMKIDSKDRGKYGDPIGKKICGIETNTIQLPTRLHHWQIQKIAVDTETTEWLSAKRLSGSDNGSDREAAFAAQPPWSSVNNCTQLNCNKPGI</sequence>
<accession>A0A285BYK7</accession>
<protein>
    <submittedName>
        <fullName evidence="8">Bacteriophage replication gene A protein (GPA)</fullName>
    </submittedName>
</protein>
<name>A0A285BYK7_9PROT</name>
<dbReference type="GO" id="GO:0016787">
    <property type="term" value="F:hydrolase activity"/>
    <property type="evidence" value="ECO:0007669"/>
    <property type="project" value="UniProtKB-KW"/>
</dbReference>
<evidence type="ECO:0000256" key="6">
    <source>
        <dbReference type="ARBA" id="ARBA00022801"/>
    </source>
</evidence>
<evidence type="ECO:0000256" key="3">
    <source>
        <dbReference type="ARBA" id="ARBA00022705"/>
    </source>
</evidence>
<dbReference type="RefSeq" id="WP_096292983.1">
    <property type="nucleotide sequence ID" value="NZ_LT907782.1"/>
</dbReference>
<reference evidence="8 9" key="1">
    <citation type="submission" date="2017-08" db="EMBL/GenBank/DDBJ databases">
        <authorList>
            <person name="de Groot N.N."/>
        </authorList>
    </citation>
    <scope>NUCLEOTIDE SEQUENCE [LARGE SCALE GENOMIC DNA]</scope>
    <source>
        <strain evidence="8 9">Nm15</strain>
    </source>
</reference>
<evidence type="ECO:0000313" key="9">
    <source>
        <dbReference type="Proteomes" id="UP000242498"/>
    </source>
</evidence>
<comment type="function">
    <text evidence="1">Possible endonuclease which induces a single-strand cut and initiates DNA replication.</text>
</comment>
<organism evidence="8 9">
    <name type="scientific">Nitrosomonas ureae</name>
    <dbReference type="NCBI Taxonomy" id="44577"/>
    <lineage>
        <taxon>Bacteria</taxon>
        <taxon>Pseudomonadati</taxon>
        <taxon>Pseudomonadota</taxon>
        <taxon>Betaproteobacteria</taxon>
        <taxon>Nitrosomonadales</taxon>
        <taxon>Nitrosomonadaceae</taxon>
        <taxon>Nitrosomonas</taxon>
    </lineage>
</organism>
<comment type="similarity">
    <text evidence="2">Belongs to the phage GPA family.</text>
</comment>
<dbReference type="AlphaFoldDB" id="A0A285BYK7"/>
<evidence type="ECO:0000313" key="8">
    <source>
        <dbReference type="EMBL" id="SNX60391.1"/>
    </source>
</evidence>
<dbReference type="GO" id="GO:0006260">
    <property type="term" value="P:DNA replication"/>
    <property type="evidence" value="ECO:0007669"/>
    <property type="project" value="UniProtKB-KW"/>
</dbReference>
<feature type="domain" description="Replication gene A protein-like" evidence="7">
    <location>
        <begin position="103"/>
        <end position="389"/>
    </location>
</feature>